<dbReference type="NCBIfam" id="NF038011">
    <property type="entry name" value="PelF"/>
    <property type="match status" value="1"/>
</dbReference>
<name>A0A221T1E3_9DEIO</name>
<dbReference type="Proteomes" id="UP000259030">
    <property type="component" value="Plasmid pDFI1"/>
</dbReference>
<gene>
    <name evidence="2" type="ORF">DFI_16340</name>
</gene>
<evidence type="ECO:0000259" key="1">
    <source>
        <dbReference type="Pfam" id="PF11997"/>
    </source>
</evidence>
<dbReference type="AlphaFoldDB" id="A0A221T1E3"/>
<protein>
    <recommendedName>
        <fullName evidence="1">DUF3492 domain-containing protein</fullName>
    </recommendedName>
</protein>
<dbReference type="Pfam" id="PF13692">
    <property type="entry name" value="Glyco_trans_1_4"/>
    <property type="match status" value="1"/>
</dbReference>
<accession>A0A221T1E3</accession>
<dbReference type="EMBL" id="CP021082">
    <property type="protein sequence ID" value="ASN82725.1"/>
    <property type="molecule type" value="Genomic_DNA"/>
</dbReference>
<dbReference type="PANTHER" id="PTHR45947:SF3">
    <property type="entry name" value="SULFOQUINOVOSYL TRANSFERASE SQD2"/>
    <property type="match status" value="1"/>
</dbReference>
<dbReference type="SUPFAM" id="SSF53756">
    <property type="entry name" value="UDP-Glycosyltransferase/glycogen phosphorylase"/>
    <property type="match status" value="1"/>
</dbReference>
<keyword evidence="2" id="KW-0614">Plasmid</keyword>
<proteinExistence type="predicted"/>
<organism evidence="2 3">
    <name type="scientific">Deinococcus ficus</name>
    <dbReference type="NCBI Taxonomy" id="317577"/>
    <lineage>
        <taxon>Bacteria</taxon>
        <taxon>Thermotogati</taxon>
        <taxon>Deinococcota</taxon>
        <taxon>Deinococci</taxon>
        <taxon>Deinococcales</taxon>
        <taxon>Deinococcaceae</taxon>
        <taxon>Deinococcus</taxon>
    </lineage>
</organism>
<evidence type="ECO:0000313" key="3">
    <source>
        <dbReference type="Proteomes" id="UP000259030"/>
    </source>
</evidence>
<dbReference type="InterPro" id="IPR022622">
    <property type="entry name" value="DUF3492"/>
</dbReference>
<dbReference type="PANTHER" id="PTHR45947">
    <property type="entry name" value="SULFOQUINOVOSYL TRANSFERASE SQD2"/>
    <property type="match status" value="1"/>
</dbReference>
<dbReference type="InterPro" id="IPR050194">
    <property type="entry name" value="Glycosyltransferase_grp1"/>
</dbReference>
<dbReference type="InterPro" id="IPR047691">
    <property type="entry name" value="PelF-like"/>
</dbReference>
<feature type="domain" description="DUF3492" evidence="1">
    <location>
        <begin position="6"/>
        <end position="275"/>
    </location>
</feature>
<reference evidence="2 3" key="1">
    <citation type="submission" date="2017-05" db="EMBL/GenBank/DDBJ databases">
        <title>The complete genome sequence of Deinococcus ficus isolated from the rhizosphere of the Ficus religiosa L. in Taiwan.</title>
        <authorList>
            <person name="Wu K.-M."/>
            <person name="Liao T.-L."/>
            <person name="Liu Y.-M."/>
            <person name="Young C.-C."/>
            <person name="Tsai S.-F."/>
        </authorList>
    </citation>
    <scope>NUCLEOTIDE SEQUENCE [LARGE SCALE GENOMIC DNA]</scope>
    <source>
        <strain evidence="2 3">CC-FR2-10</strain>
        <plasmid evidence="3">pdfi1</plasmid>
    </source>
</reference>
<dbReference type="GO" id="GO:0016757">
    <property type="term" value="F:glycosyltransferase activity"/>
    <property type="evidence" value="ECO:0007669"/>
    <property type="project" value="TreeGrafter"/>
</dbReference>
<geneLocation type="plasmid" evidence="3">
    <name>pdfi1</name>
</geneLocation>
<evidence type="ECO:0000313" key="2">
    <source>
        <dbReference type="EMBL" id="ASN82725.1"/>
    </source>
</evidence>
<sequence>MTITAALITEGTYPLESGGVSVWCDQLIRGLNDINYHVMALGTAETPPASLTLPGNVRQLSLVSLWTAPRPGRLRPAQRRTFDALYAQLVESLVTRSPVQDANQYFTHALVELAHLAQHLPLDAALADPANVALILDLWHAHARRTGEEPQPGDLPRPTLRDALHASLWLMNLLRPLAHPLPGCQLTHAVSNGLSVLPAIATKALYGTPFILTEHGIYLRERYLAPPSPYLSGATRAFLLRFYDHLTRAAYDQADVISPASNFNVRWQLRLGADPTRIQPIRNGIEPSAFPAGDTDPKEPTVAWVGRIDPLKDLSTLIHAHALTQRRVPGARLRLYGPVPRGNEAYAQACRTLVQDLGLEDHATFEGRVPSVVDAYHSGHVVALSSISEGFPYTVLEGMATGRPVVATDVGGVSEAVGDTGIVVPARDPEAFADACNELLRDTRLRRRLGRQARDRVLSLFTVSQCTEAYRGVYTRITRRAALAPVRSLPLAGPAGGS</sequence>
<keyword evidence="3" id="KW-1185">Reference proteome</keyword>
<dbReference type="Gene3D" id="3.40.50.2000">
    <property type="entry name" value="Glycogen Phosphorylase B"/>
    <property type="match status" value="2"/>
</dbReference>
<dbReference type="RefSeq" id="WP_043779158.1">
    <property type="nucleotide sequence ID" value="NZ_CP021082.1"/>
</dbReference>
<dbReference type="Pfam" id="PF11997">
    <property type="entry name" value="DUF3492"/>
    <property type="match status" value="1"/>
</dbReference>
<dbReference type="KEGG" id="dfc:DFI_16340"/>